<comment type="caution">
    <text evidence="7">The sequence shown here is derived from an EMBL/GenBank/DDBJ whole genome shotgun (WGS) entry which is preliminary data.</text>
</comment>
<evidence type="ECO:0000259" key="6">
    <source>
        <dbReference type="Pfam" id="PF12678"/>
    </source>
</evidence>
<evidence type="ECO:0000256" key="1">
    <source>
        <dbReference type="ARBA" id="ARBA00004906"/>
    </source>
</evidence>
<dbReference type="Proteomes" id="UP000237347">
    <property type="component" value="Unassembled WGS sequence"/>
</dbReference>
<evidence type="ECO:0000256" key="3">
    <source>
        <dbReference type="ARBA" id="ARBA00022771"/>
    </source>
</evidence>
<dbReference type="SUPFAM" id="SSF57850">
    <property type="entry name" value="RING/U-box"/>
    <property type="match status" value="1"/>
</dbReference>
<dbReference type="InterPro" id="IPR024766">
    <property type="entry name" value="Znf_RING_H2"/>
</dbReference>
<dbReference type="AlphaFoldDB" id="A0AAW0LK72"/>
<dbReference type="Gene3D" id="3.30.40.10">
    <property type="entry name" value="Zinc/RING finger domain, C3HC4 (zinc finger)"/>
    <property type="match status" value="1"/>
</dbReference>
<accession>A0AAW0LK72</accession>
<keyword evidence="3" id="KW-0863">Zinc-finger</keyword>
<gene>
    <name evidence="7" type="primary">MPSR1_2</name>
    <name evidence="7" type="ORF">CFP56_042306</name>
</gene>
<evidence type="ECO:0000313" key="8">
    <source>
        <dbReference type="Proteomes" id="UP000237347"/>
    </source>
</evidence>
<dbReference type="InterPro" id="IPR013083">
    <property type="entry name" value="Znf_RING/FYVE/PHD"/>
</dbReference>
<keyword evidence="8" id="KW-1185">Reference proteome</keyword>
<evidence type="ECO:0000256" key="4">
    <source>
        <dbReference type="ARBA" id="ARBA00022786"/>
    </source>
</evidence>
<name>A0AAW0LK72_QUESU</name>
<sequence length="34" mass="4019">MPRSHVYHGKCIAKWLRTSHFCPLCRYPMPNNAC</sequence>
<dbReference type="GO" id="GO:0008270">
    <property type="term" value="F:zinc ion binding"/>
    <property type="evidence" value="ECO:0007669"/>
    <property type="project" value="UniProtKB-KW"/>
</dbReference>
<dbReference type="Pfam" id="PF12678">
    <property type="entry name" value="zf-rbx1"/>
    <property type="match status" value="1"/>
</dbReference>
<dbReference type="EMBL" id="PKMF04000088">
    <property type="protein sequence ID" value="KAK7851329.1"/>
    <property type="molecule type" value="Genomic_DNA"/>
</dbReference>
<reference evidence="7 8" key="1">
    <citation type="journal article" date="2018" name="Sci. Data">
        <title>The draft genome sequence of cork oak.</title>
        <authorList>
            <person name="Ramos A.M."/>
            <person name="Usie A."/>
            <person name="Barbosa P."/>
            <person name="Barros P.M."/>
            <person name="Capote T."/>
            <person name="Chaves I."/>
            <person name="Simoes F."/>
            <person name="Abreu I."/>
            <person name="Carrasquinho I."/>
            <person name="Faro C."/>
            <person name="Guimaraes J.B."/>
            <person name="Mendonca D."/>
            <person name="Nobrega F."/>
            <person name="Rodrigues L."/>
            <person name="Saibo N.J.M."/>
            <person name="Varela M.C."/>
            <person name="Egas C."/>
            <person name="Matos J."/>
            <person name="Miguel C.M."/>
            <person name="Oliveira M.M."/>
            <person name="Ricardo C.P."/>
            <person name="Goncalves S."/>
        </authorList>
    </citation>
    <scope>NUCLEOTIDE SEQUENCE [LARGE SCALE GENOMIC DNA]</scope>
    <source>
        <strain evidence="8">cv. HL8</strain>
    </source>
</reference>
<evidence type="ECO:0000256" key="5">
    <source>
        <dbReference type="ARBA" id="ARBA00022833"/>
    </source>
</evidence>
<feature type="domain" description="Zinc finger RING-H2-type" evidence="6">
    <location>
        <begin position="4"/>
        <end position="26"/>
    </location>
</feature>
<proteinExistence type="predicted"/>
<evidence type="ECO:0000313" key="7">
    <source>
        <dbReference type="EMBL" id="KAK7851329.1"/>
    </source>
</evidence>
<keyword evidence="4" id="KW-0833">Ubl conjugation pathway</keyword>
<evidence type="ECO:0000256" key="2">
    <source>
        <dbReference type="ARBA" id="ARBA00022723"/>
    </source>
</evidence>
<keyword evidence="2" id="KW-0479">Metal-binding</keyword>
<comment type="pathway">
    <text evidence="1">Protein modification; protein ubiquitination.</text>
</comment>
<keyword evidence="5" id="KW-0862">Zinc</keyword>
<organism evidence="7 8">
    <name type="scientific">Quercus suber</name>
    <name type="common">Cork oak</name>
    <dbReference type="NCBI Taxonomy" id="58331"/>
    <lineage>
        <taxon>Eukaryota</taxon>
        <taxon>Viridiplantae</taxon>
        <taxon>Streptophyta</taxon>
        <taxon>Embryophyta</taxon>
        <taxon>Tracheophyta</taxon>
        <taxon>Spermatophyta</taxon>
        <taxon>Magnoliopsida</taxon>
        <taxon>eudicotyledons</taxon>
        <taxon>Gunneridae</taxon>
        <taxon>Pentapetalae</taxon>
        <taxon>rosids</taxon>
        <taxon>fabids</taxon>
        <taxon>Fagales</taxon>
        <taxon>Fagaceae</taxon>
        <taxon>Quercus</taxon>
    </lineage>
</organism>
<protein>
    <submittedName>
        <fullName evidence="7">E3 ubiquitin-protein ligase mpsr1</fullName>
    </submittedName>
</protein>